<feature type="transmembrane region" description="Helical" evidence="6">
    <location>
        <begin position="174"/>
        <end position="195"/>
    </location>
</feature>
<evidence type="ECO:0008006" key="9">
    <source>
        <dbReference type="Google" id="ProtNLM"/>
    </source>
</evidence>
<keyword evidence="8" id="KW-1185">Reference proteome</keyword>
<dbReference type="Pfam" id="PF26158">
    <property type="entry name" value="Claudin_TMEM179-179B"/>
    <property type="match status" value="1"/>
</dbReference>
<dbReference type="AlphaFoldDB" id="A0A914BCT5"/>
<dbReference type="Proteomes" id="UP000887568">
    <property type="component" value="Unplaced"/>
</dbReference>
<accession>A0A914BCT5</accession>
<dbReference type="OrthoDB" id="6423876at2759"/>
<feature type="transmembrane region" description="Helical" evidence="6">
    <location>
        <begin position="132"/>
        <end position="154"/>
    </location>
</feature>
<keyword evidence="4 6" id="KW-0472">Membrane</keyword>
<dbReference type="InterPro" id="IPR059010">
    <property type="entry name" value="TMEM179-179B"/>
</dbReference>
<comment type="subcellular location">
    <subcellularLocation>
        <location evidence="1">Membrane</location>
        <topology evidence="1">Multi-pass membrane protein</topology>
    </subcellularLocation>
</comment>
<proteinExistence type="inferred from homology"/>
<evidence type="ECO:0000256" key="4">
    <source>
        <dbReference type="ARBA" id="ARBA00023136"/>
    </source>
</evidence>
<evidence type="ECO:0000256" key="5">
    <source>
        <dbReference type="ARBA" id="ARBA00093776"/>
    </source>
</evidence>
<evidence type="ECO:0000256" key="3">
    <source>
        <dbReference type="ARBA" id="ARBA00022989"/>
    </source>
</evidence>
<feature type="transmembrane region" description="Helical" evidence="6">
    <location>
        <begin position="67"/>
        <end position="92"/>
    </location>
</feature>
<dbReference type="OMA" id="DEFRGHC"/>
<evidence type="ECO:0000256" key="6">
    <source>
        <dbReference type="SAM" id="Phobius"/>
    </source>
</evidence>
<feature type="transmembrane region" description="Helical" evidence="6">
    <location>
        <begin position="37"/>
        <end position="55"/>
    </location>
</feature>
<dbReference type="EnsemblMetazoa" id="XM_038217931.1">
    <property type="protein sequence ID" value="XP_038073859.1"/>
    <property type="gene ID" value="LOC119741960"/>
</dbReference>
<evidence type="ECO:0000313" key="7">
    <source>
        <dbReference type="EnsemblMetazoa" id="XP_038073859.1"/>
    </source>
</evidence>
<evidence type="ECO:0000256" key="1">
    <source>
        <dbReference type="ARBA" id="ARBA00004141"/>
    </source>
</evidence>
<evidence type="ECO:0000313" key="8">
    <source>
        <dbReference type="Proteomes" id="UP000887568"/>
    </source>
</evidence>
<feature type="transmembrane region" description="Helical" evidence="6">
    <location>
        <begin position="98"/>
        <end position="120"/>
    </location>
</feature>
<evidence type="ECO:0000256" key="2">
    <source>
        <dbReference type="ARBA" id="ARBA00022692"/>
    </source>
</evidence>
<keyword evidence="2 6" id="KW-0812">Transmembrane</keyword>
<name>A0A914BCT5_PATMI</name>
<sequence length="223" mass="24874">MGIGNILMLFQVTTYLLCTIFSFFVFAPMAVNKNGDFLGNCLLFATGSIVQEQIVISSWGPAGGCNFAIAVGVFAMLVSIAQLVRLSFHVYYETDSSFLGAFVTLIINAVMTIMVFASAINVTRGYSVWCQLINQVSGCSVAGIIPEIWTLVVYNSGPNFKPDNYAVEIGMVMFGLWTELLLWIVICIYSVVKLVKYHQQEHIFRSLGRERERLIGRYTQPDF</sequence>
<protein>
    <recommendedName>
        <fullName evidence="9">Transmembrane protein</fullName>
    </recommendedName>
</protein>
<dbReference type="InterPro" id="IPR029673">
    <property type="entry name" value="TMEM179"/>
</dbReference>
<feature type="transmembrane region" description="Helical" evidence="6">
    <location>
        <begin position="12"/>
        <end position="31"/>
    </location>
</feature>
<dbReference type="RefSeq" id="XP_038073859.1">
    <property type="nucleotide sequence ID" value="XM_038217931.1"/>
</dbReference>
<organism evidence="7 8">
    <name type="scientific">Patiria miniata</name>
    <name type="common">Bat star</name>
    <name type="synonym">Asterina miniata</name>
    <dbReference type="NCBI Taxonomy" id="46514"/>
    <lineage>
        <taxon>Eukaryota</taxon>
        <taxon>Metazoa</taxon>
        <taxon>Echinodermata</taxon>
        <taxon>Eleutherozoa</taxon>
        <taxon>Asterozoa</taxon>
        <taxon>Asteroidea</taxon>
        <taxon>Valvatacea</taxon>
        <taxon>Valvatida</taxon>
        <taxon>Asterinidae</taxon>
        <taxon>Patiria</taxon>
    </lineage>
</organism>
<dbReference type="GeneID" id="119741960"/>
<dbReference type="PANTHER" id="PTHR31872:SF4">
    <property type="entry name" value="TRANSMEMBRANE PROTEIN 179"/>
    <property type="match status" value="1"/>
</dbReference>
<reference evidence="7" key="1">
    <citation type="submission" date="2022-11" db="UniProtKB">
        <authorList>
            <consortium name="EnsemblMetazoa"/>
        </authorList>
    </citation>
    <scope>IDENTIFICATION</scope>
</reference>
<dbReference type="PANTHER" id="PTHR31872">
    <property type="entry name" value="TRANSMEMBRANE PROTEIN 179"/>
    <property type="match status" value="1"/>
</dbReference>
<keyword evidence="3 6" id="KW-1133">Transmembrane helix</keyword>
<dbReference type="CTD" id="388021"/>
<comment type="similarity">
    <text evidence="5">Belongs to the TMEM179 family.</text>
</comment>